<feature type="compositionally biased region" description="Polar residues" evidence="1">
    <location>
        <begin position="60"/>
        <end position="76"/>
    </location>
</feature>
<organism evidence="2 3">
    <name type="scientific">Microdochium bolleyi</name>
    <dbReference type="NCBI Taxonomy" id="196109"/>
    <lineage>
        <taxon>Eukaryota</taxon>
        <taxon>Fungi</taxon>
        <taxon>Dikarya</taxon>
        <taxon>Ascomycota</taxon>
        <taxon>Pezizomycotina</taxon>
        <taxon>Sordariomycetes</taxon>
        <taxon>Xylariomycetidae</taxon>
        <taxon>Xylariales</taxon>
        <taxon>Microdochiaceae</taxon>
        <taxon>Microdochium</taxon>
    </lineage>
</organism>
<keyword evidence="3" id="KW-1185">Reference proteome</keyword>
<dbReference type="AlphaFoldDB" id="A0A136J9Z7"/>
<gene>
    <name evidence="2" type="ORF">Micbo1qcDRAFT_172848</name>
</gene>
<name>A0A136J9Z7_9PEZI</name>
<feature type="region of interest" description="Disordered" evidence="1">
    <location>
        <begin position="58"/>
        <end position="94"/>
    </location>
</feature>
<dbReference type="Proteomes" id="UP000070501">
    <property type="component" value="Unassembled WGS sequence"/>
</dbReference>
<reference evidence="3" key="1">
    <citation type="submission" date="2016-02" db="EMBL/GenBank/DDBJ databases">
        <title>Draft genome sequence of Microdochium bolleyi, a fungal endophyte of beachgrass.</title>
        <authorList>
            <consortium name="DOE Joint Genome Institute"/>
            <person name="David A.S."/>
            <person name="May G."/>
            <person name="Haridas S."/>
            <person name="Lim J."/>
            <person name="Wang M."/>
            <person name="Labutti K."/>
            <person name="Lipzen A."/>
            <person name="Barry K."/>
            <person name="Grigoriev I.V."/>
        </authorList>
    </citation>
    <scope>NUCLEOTIDE SEQUENCE [LARGE SCALE GENOMIC DNA]</scope>
    <source>
        <strain evidence="3">J235TASD1</strain>
    </source>
</reference>
<dbReference type="InParanoid" id="A0A136J9Z7"/>
<evidence type="ECO:0000256" key="1">
    <source>
        <dbReference type="SAM" id="MobiDB-lite"/>
    </source>
</evidence>
<dbReference type="EMBL" id="KQ964247">
    <property type="protein sequence ID" value="KXJ93981.1"/>
    <property type="molecule type" value="Genomic_DNA"/>
</dbReference>
<accession>A0A136J9Z7</accession>
<evidence type="ECO:0000313" key="3">
    <source>
        <dbReference type="Proteomes" id="UP000070501"/>
    </source>
</evidence>
<protein>
    <submittedName>
        <fullName evidence="2">Uncharacterized protein</fullName>
    </submittedName>
</protein>
<sequence length="162" mass="17818">MTTVETFSKSSPHGLLYRLPSDRSATKAEMIVQSTAAHQHAIWCSVLREYPPPPVVRPANQGSRITTAIPSSSSTLPELRSRGQRRDSPVSGLVESGTNMRFREWEWSGCWRLQRLVVRDVLDVLEEPGKPALAALQMLLPESACTCTLESKPLPITPTGAP</sequence>
<proteinExistence type="predicted"/>
<feature type="compositionally biased region" description="Basic and acidic residues" evidence="1">
    <location>
        <begin position="79"/>
        <end position="88"/>
    </location>
</feature>
<evidence type="ECO:0000313" key="2">
    <source>
        <dbReference type="EMBL" id="KXJ93981.1"/>
    </source>
</evidence>